<accession>A0ABV5AME3</accession>
<name>A0ABV5AME3_9BACL</name>
<evidence type="ECO:0000313" key="4">
    <source>
        <dbReference type="EMBL" id="MFB5265340.1"/>
    </source>
</evidence>
<feature type="transmembrane region" description="Helical" evidence="2">
    <location>
        <begin position="83"/>
        <end position="103"/>
    </location>
</feature>
<proteinExistence type="predicted"/>
<keyword evidence="2" id="KW-1133">Transmembrane helix</keyword>
<evidence type="ECO:0000256" key="1">
    <source>
        <dbReference type="SAM" id="MobiDB-lite"/>
    </source>
</evidence>
<evidence type="ECO:0000313" key="5">
    <source>
        <dbReference type="Proteomes" id="UP001580346"/>
    </source>
</evidence>
<feature type="transmembrane region" description="Helical" evidence="2">
    <location>
        <begin position="369"/>
        <end position="390"/>
    </location>
</feature>
<evidence type="ECO:0000259" key="3">
    <source>
        <dbReference type="PROSITE" id="PS50234"/>
    </source>
</evidence>
<keyword evidence="2" id="KW-0472">Membrane</keyword>
<dbReference type="SUPFAM" id="SSF53300">
    <property type="entry name" value="vWA-like"/>
    <property type="match status" value="1"/>
</dbReference>
<dbReference type="InterPro" id="IPR036465">
    <property type="entry name" value="vWFA_dom_sf"/>
</dbReference>
<dbReference type="InterPro" id="IPR002035">
    <property type="entry name" value="VWF_A"/>
</dbReference>
<dbReference type="PANTHER" id="PTHR10579:SF43">
    <property type="entry name" value="ZINC FINGER (C3HC4-TYPE RING FINGER) FAMILY PROTEIN"/>
    <property type="match status" value="1"/>
</dbReference>
<feature type="transmembrane region" description="Helical" evidence="2">
    <location>
        <begin position="311"/>
        <end position="331"/>
    </location>
</feature>
<feature type="transmembrane region" description="Helical" evidence="2">
    <location>
        <begin position="7"/>
        <end position="33"/>
    </location>
</feature>
<reference evidence="4 5" key="1">
    <citation type="submission" date="2024-09" db="EMBL/GenBank/DDBJ databases">
        <title>Paenibacillus zeirhizospherea sp. nov., isolated from surface of the maize (Zea mays) roots in a horticulture field, Hungary.</title>
        <authorList>
            <person name="Marton D."/>
            <person name="Farkas M."/>
            <person name="Bedics A."/>
            <person name="Toth E."/>
            <person name="Tancsics A."/>
            <person name="Boka K."/>
            <person name="Maroti G."/>
            <person name="Kriszt B."/>
            <person name="Cserhati M."/>
        </authorList>
    </citation>
    <scope>NUCLEOTIDE SEQUENCE [LARGE SCALE GENOMIC DNA]</scope>
    <source>
        <strain evidence="4 5">KCTC 33519</strain>
    </source>
</reference>
<gene>
    <name evidence="4" type="ORF">ACE41H_00860</name>
</gene>
<comment type="caution">
    <text evidence="4">The sequence shown here is derived from an EMBL/GenBank/DDBJ whole genome shotgun (WGS) entry which is preliminary data.</text>
</comment>
<keyword evidence="5" id="KW-1185">Reference proteome</keyword>
<dbReference type="Gene3D" id="3.40.50.410">
    <property type="entry name" value="von Willebrand factor, type A domain"/>
    <property type="match status" value="1"/>
</dbReference>
<dbReference type="CDD" id="cd00198">
    <property type="entry name" value="vWFA"/>
    <property type="match status" value="1"/>
</dbReference>
<feature type="compositionally biased region" description="Basic and acidic residues" evidence="1">
    <location>
        <begin position="412"/>
        <end position="421"/>
    </location>
</feature>
<feature type="region of interest" description="Disordered" evidence="1">
    <location>
        <begin position="396"/>
        <end position="429"/>
    </location>
</feature>
<dbReference type="RefSeq" id="WP_375352607.1">
    <property type="nucleotide sequence ID" value="NZ_JBHHMI010000001.1"/>
</dbReference>
<dbReference type="Proteomes" id="UP001580346">
    <property type="component" value="Unassembled WGS sequence"/>
</dbReference>
<sequence length="429" mass="45942">MMQRKINLLMLLFSLIGGAAGFLIGEIVLLRFLDEWPHWLVIGVYFGIMAFCIGLFCLIAELISPKLNGMSWKQRYSGLSWKLLVPATLVLLFAAGSLLELGYQINPAGAKKVNDLVLVIDNSGSMAQNDPNNDRITAAKNMIAQMNGDKRVSVVLFGDEAEVLQPFTPVGTNAEKQAVYDKLDHIPGTDAGTNFDLALSETLRQIQDQGESNNGAMVILLSDGYSDLDTAAALAPYTERNIAVNTVGLSVTDAGGVGLLQAIAQMTGGTYYDVTDAGQLSLVFGEIYNSLGDRTLLTERTGMYADSTYLAIYRAVALVIIGALIGLGLGLIFDNRYLARNFAIGGIPAGLLAGLLLENGLHGSIWLDPVVRLLAALLLAGIIALFSFVLPIRDHGKSSGGTGRRASTRPGRGREGFDHARRNSSSKGF</sequence>
<keyword evidence="2" id="KW-0812">Transmembrane</keyword>
<dbReference type="PROSITE" id="PS50234">
    <property type="entry name" value="VWFA"/>
    <property type="match status" value="1"/>
</dbReference>
<dbReference type="PANTHER" id="PTHR10579">
    <property type="entry name" value="CALCIUM-ACTIVATED CHLORIDE CHANNEL REGULATOR"/>
    <property type="match status" value="1"/>
</dbReference>
<dbReference type="InterPro" id="IPR051266">
    <property type="entry name" value="CLCR"/>
</dbReference>
<organism evidence="4 5">
    <name type="scientific">Paenibacillus enshidis</name>
    <dbReference type="NCBI Taxonomy" id="1458439"/>
    <lineage>
        <taxon>Bacteria</taxon>
        <taxon>Bacillati</taxon>
        <taxon>Bacillota</taxon>
        <taxon>Bacilli</taxon>
        <taxon>Bacillales</taxon>
        <taxon>Paenibacillaceae</taxon>
        <taxon>Paenibacillus</taxon>
    </lineage>
</organism>
<feature type="domain" description="VWFA" evidence="3">
    <location>
        <begin position="115"/>
        <end position="287"/>
    </location>
</feature>
<dbReference type="Pfam" id="PF00092">
    <property type="entry name" value="VWA"/>
    <property type="match status" value="1"/>
</dbReference>
<protein>
    <submittedName>
        <fullName evidence="4">VWA domain-containing protein</fullName>
    </submittedName>
</protein>
<feature type="transmembrane region" description="Helical" evidence="2">
    <location>
        <begin position="39"/>
        <end position="63"/>
    </location>
</feature>
<dbReference type="SMART" id="SM00327">
    <property type="entry name" value="VWA"/>
    <property type="match status" value="1"/>
</dbReference>
<dbReference type="EMBL" id="JBHHMI010000001">
    <property type="protein sequence ID" value="MFB5265340.1"/>
    <property type="molecule type" value="Genomic_DNA"/>
</dbReference>
<feature type="transmembrane region" description="Helical" evidence="2">
    <location>
        <begin position="338"/>
        <end position="357"/>
    </location>
</feature>
<evidence type="ECO:0000256" key="2">
    <source>
        <dbReference type="SAM" id="Phobius"/>
    </source>
</evidence>